<dbReference type="Pfam" id="PF00296">
    <property type="entry name" value="Bac_luciferase"/>
    <property type="match status" value="1"/>
</dbReference>
<reference evidence="3" key="1">
    <citation type="submission" date="2018-05" db="EMBL/GenBank/DDBJ databases">
        <authorList>
            <person name="Lanie J.A."/>
            <person name="Ng W.-L."/>
            <person name="Kazmierczak K.M."/>
            <person name="Andrzejewski T.M."/>
            <person name="Davidsen T.M."/>
            <person name="Wayne K.J."/>
            <person name="Tettelin H."/>
            <person name="Glass J.I."/>
            <person name="Rusch D."/>
            <person name="Podicherti R."/>
            <person name="Tsui H.-C.T."/>
            <person name="Winkler M.E."/>
        </authorList>
    </citation>
    <scope>NUCLEOTIDE SEQUENCE</scope>
</reference>
<organism evidence="3">
    <name type="scientific">marine metagenome</name>
    <dbReference type="NCBI Taxonomy" id="408172"/>
    <lineage>
        <taxon>unclassified sequences</taxon>
        <taxon>metagenomes</taxon>
        <taxon>ecological metagenomes</taxon>
    </lineage>
</organism>
<gene>
    <name evidence="3" type="ORF">METZ01_LOCUS231917</name>
</gene>
<sequence length="90" mass="9863">VEVDLILEPNLTPDQIVEIGQAAEGYGIRGLWMSNYFSHWDPITSLVPLAQSTTQLLMGPLAVSPFEMHPLKIANGVMTLNEISNGRAML</sequence>
<evidence type="ECO:0000313" key="3">
    <source>
        <dbReference type="EMBL" id="SVB79063.1"/>
    </source>
</evidence>
<dbReference type="PANTHER" id="PTHR43244:SF1">
    <property type="entry name" value="5,10-METHYLENETETRAHYDROMETHANOPTERIN REDUCTASE"/>
    <property type="match status" value="1"/>
</dbReference>
<evidence type="ECO:0000256" key="1">
    <source>
        <dbReference type="ARBA" id="ARBA00023002"/>
    </source>
</evidence>
<dbReference type="InterPro" id="IPR050564">
    <property type="entry name" value="F420-G6PD/mer"/>
</dbReference>
<dbReference type="Gene3D" id="3.20.20.30">
    <property type="entry name" value="Luciferase-like domain"/>
    <property type="match status" value="1"/>
</dbReference>
<proteinExistence type="predicted"/>
<evidence type="ECO:0000259" key="2">
    <source>
        <dbReference type="Pfam" id="PF00296"/>
    </source>
</evidence>
<name>A0A382GWW7_9ZZZZ</name>
<dbReference type="InterPro" id="IPR011251">
    <property type="entry name" value="Luciferase-like_dom"/>
</dbReference>
<dbReference type="GO" id="GO:0016705">
    <property type="term" value="F:oxidoreductase activity, acting on paired donors, with incorporation or reduction of molecular oxygen"/>
    <property type="evidence" value="ECO:0007669"/>
    <property type="project" value="InterPro"/>
</dbReference>
<dbReference type="PANTHER" id="PTHR43244">
    <property type="match status" value="1"/>
</dbReference>
<dbReference type="AlphaFoldDB" id="A0A382GWW7"/>
<keyword evidence="1" id="KW-0560">Oxidoreductase</keyword>
<dbReference type="EMBL" id="UINC01057662">
    <property type="protein sequence ID" value="SVB79063.1"/>
    <property type="molecule type" value="Genomic_DNA"/>
</dbReference>
<feature type="non-terminal residue" evidence="3">
    <location>
        <position position="1"/>
    </location>
</feature>
<dbReference type="SUPFAM" id="SSF51679">
    <property type="entry name" value="Bacterial luciferase-like"/>
    <property type="match status" value="1"/>
</dbReference>
<protein>
    <recommendedName>
        <fullName evidence="2">Luciferase-like domain-containing protein</fullName>
    </recommendedName>
</protein>
<feature type="domain" description="Luciferase-like" evidence="2">
    <location>
        <begin position="12"/>
        <end position="90"/>
    </location>
</feature>
<accession>A0A382GWW7</accession>
<dbReference type="InterPro" id="IPR036661">
    <property type="entry name" value="Luciferase-like_sf"/>
</dbReference>
<feature type="non-terminal residue" evidence="3">
    <location>
        <position position="90"/>
    </location>
</feature>